<gene>
    <name evidence="3" type="ORF">ACFPOE_13075</name>
</gene>
<feature type="domain" description="DUF1468" evidence="2">
    <location>
        <begin position="10"/>
        <end position="154"/>
    </location>
</feature>
<comment type="caution">
    <text evidence="3">The sequence shown here is derived from an EMBL/GenBank/DDBJ whole genome shotgun (WGS) entry which is preliminary data.</text>
</comment>
<proteinExistence type="predicted"/>
<feature type="transmembrane region" description="Helical" evidence="1">
    <location>
        <begin position="130"/>
        <end position="149"/>
    </location>
</feature>
<dbReference type="RefSeq" id="WP_376850523.1">
    <property type="nucleotide sequence ID" value="NZ_JBHSMF010000006.1"/>
</dbReference>
<dbReference type="EMBL" id="JBHSMF010000006">
    <property type="protein sequence ID" value="MFC5498471.1"/>
    <property type="molecule type" value="Genomic_DNA"/>
</dbReference>
<feature type="transmembrane region" description="Helical" evidence="1">
    <location>
        <begin position="41"/>
        <end position="64"/>
    </location>
</feature>
<feature type="transmembrane region" description="Helical" evidence="1">
    <location>
        <begin position="100"/>
        <end position="118"/>
    </location>
</feature>
<organism evidence="3 4">
    <name type="scientific">Caenimonas terrae</name>
    <dbReference type="NCBI Taxonomy" id="696074"/>
    <lineage>
        <taxon>Bacteria</taxon>
        <taxon>Pseudomonadati</taxon>
        <taxon>Pseudomonadota</taxon>
        <taxon>Betaproteobacteria</taxon>
        <taxon>Burkholderiales</taxon>
        <taxon>Comamonadaceae</taxon>
        <taxon>Caenimonas</taxon>
    </lineage>
</organism>
<dbReference type="InterPro" id="IPR009936">
    <property type="entry name" value="DUF1468"/>
</dbReference>
<keyword evidence="1" id="KW-0472">Membrane</keyword>
<name>A0ABW0NDR9_9BURK</name>
<protein>
    <submittedName>
        <fullName evidence="3">Tripartite tricarboxylate transporter TctB family protein</fullName>
    </submittedName>
</protein>
<evidence type="ECO:0000256" key="1">
    <source>
        <dbReference type="SAM" id="Phobius"/>
    </source>
</evidence>
<keyword evidence="4" id="KW-1185">Reference proteome</keyword>
<keyword evidence="1" id="KW-1133">Transmembrane helix</keyword>
<feature type="transmembrane region" description="Helical" evidence="1">
    <location>
        <begin position="76"/>
        <end position="94"/>
    </location>
</feature>
<evidence type="ECO:0000313" key="3">
    <source>
        <dbReference type="EMBL" id="MFC5498471.1"/>
    </source>
</evidence>
<dbReference type="Pfam" id="PF07331">
    <property type="entry name" value="TctB"/>
    <property type="match status" value="1"/>
</dbReference>
<feature type="transmembrane region" description="Helical" evidence="1">
    <location>
        <begin position="9"/>
        <end position="29"/>
    </location>
</feature>
<reference evidence="4" key="1">
    <citation type="journal article" date="2019" name="Int. J. Syst. Evol. Microbiol.">
        <title>The Global Catalogue of Microorganisms (GCM) 10K type strain sequencing project: providing services to taxonomists for standard genome sequencing and annotation.</title>
        <authorList>
            <consortium name="The Broad Institute Genomics Platform"/>
            <consortium name="The Broad Institute Genome Sequencing Center for Infectious Disease"/>
            <person name="Wu L."/>
            <person name="Ma J."/>
        </authorList>
    </citation>
    <scope>NUCLEOTIDE SEQUENCE [LARGE SCALE GENOMIC DNA]</scope>
    <source>
        <strain evidence="4">CCUG 57401</strain>
    </source>
</reference>
<evidence type="ECO:0000313" key="4">
    <source>
        <dbReference type="Proteomes" id="UP001596037"/>
    </source>
</evidence>
<keyword evidence="1" id="KW-0812">Transmembrane</keyword>
<evidence type="ECO:0000259" key="2">
    <source>
        <dbReference type="Pfam" id="PF07331"/>
    </source>
</evidence>
<dbReference type="Proteomes" id="UP001596037">
    <property type="component" value="Unassembled WGS sequence"/>
</dbReference>
<accession>A0ABW0NDR9</accession>
<sequence length="162" mass="17154">MHIKSQKDFFSGLLFIGIGIAFSWGATTYNVGEGARMGPGYFPLMLGIVLALIGAVVLFTSLVVEVEGGERIGKWAWRPLFFIIAANLAFGVLLGGLPSIGLPGMGLIAAIFGLTIIASMADGKFHTRDILILATVLAVGSYLAFIVLLKLQIPVWPAFISG</sequence>